<organism evidence="2 3">
    <name type="scientific">Desulforhopalus singaporensis</name>
    <dbReference type="NCBI Taxonomy" id="91360"/>
    <lineage>
        <taxon>Bacteria</taxon>
        <taxon>Pseudomonadati</taxon>
        <taxon>Thermodesulfobacteriota</taxon>
        <taxon>Desulfobulbia</taxon>
        <taxon>Desulfobulbales</taxon>
        <taxon>Desulfocapsaceae</taxon>
        <taxon>Desulforhopalus</taxon>
    </lineage>
</organism>
<dbReference type="PANTHER" id="PTHR35271">
    <property type="entry name" value="ABC TRANSPORTER, SUBSTRATE-BINDING LIPOPROTEIN-RELATED"/>
    <property type="match status" value="1"/>
</dbReference>
<dbReference type="PANTHER" id="PTHR35271:SF1">
    <property type="entry name" value="ABC TRANSPORTER, SUBSTRATE-BINDING LIPOPROTEIN"/>
    <property type="match status" value="1"/>
</dbReference>
<dbReference type="Proteomes" id="UP000199073">
    <property type="component" value="Unassembled WGS sequence"/>
</dbReference>
<reference evidence="2 3" key="1">
    <citation type="submission" date="2016-10" db="EMBL/GenBank/DDBJ databases">
        <authorList>
            <person name="de Groot N.N."/>
        </authorList>
    </citation>
    <scope>NUCLEOTIDE SEQUENCE [LARGE SCALE GENOMIC DNA]</scope>
    <source>
        <strain evidence="2 3">DSM 12130</strain>
    </source>
</reference>
<protein>
    <submittedName>
        <fullName evidence="2">Putative ABC transport system substrate-binding protein</fullName>
    </submittedName>
</protein>
<feature type="signal peptide" evidence="1">
    <location>
        <begin position="1"/>
        <end position="23"/>
    </location>
</feature>
<feature type="chain" id="PRO_5011764835" evidence="1">
    <location>
        <begin position="24"/>
        <end position="318"/>
    </location>
</feature>
<dbReference type="Pfam" id="PF04392">
    <property type="entry name" value="ABC_sub_bind"/>
    <property type="match status" value="1"/>
</dbReference>
<sequence>MNNGRVAICLVALLYLFLCGVTAAVGADREKIVAMITWRGDTPAELGFMDGLTGYGYNVHFVKYPADRSIEKLAAAVAALENNPVDLIYVFGTTATKHVLRHITTIPVVFNIVTRPVESGIIDSWSSSGNNATGVSSMVPVIHQLETLKKVIDFKTMGIIYNPREQNSVIQRDIVKDLEKRLNFKLYDFEVEPGEDIDKSLAGLTGALDAVFLPSDSMVKTYGKKITGLLNTLHIPTLAAMEDMVIQDGALMGLVPEYYQLGRLAAVKADAIFSSNAPDTIPTSTLDYFKITVNMNTARMIGINIPTSILVMADKIMR</sequence>
<keyword evidence="3" id="KW-1185">Reference proteome</keyword>
<dbReference type="CDD" id="cd06325">
    <property type="entry name" value="PBP1_ABC_unchar_transporter"/>
    <property type="match status" value="1"/>
</dbReference>
<dbReference type="RefSeq" id="WP_092222266.1">
    <property type="nucleotide sequence ID" value="NZ_FNJI01000011.1"/>
</dbReference>
<keyword evidence="1" id="KW-0732">Signal</keyword>
<dbReference type="OrthoDB" id="9776955at2"/>
<dbReference type="Gene3D" id="3.40.50.2300">
    <property type="match status" value="2"/>
</dbReference>
<evidence type="ECO:0000256" key="1">
    <source>
        <dbReference type="SAM" id="SignalP"/>
    </source>
</evidence>
<evidence type="ECO:0000313" key="3">
    <source>
        <dbReference type="Proteomes" id="UP000199073"/>
    </source>
</evidence>
<dbReference type="EMBL" id="FNJI01000011">
    <property type="protein sequence ID" value="SDP15368.1"/>
    <property type="molecule type" value="Genomic_DNA"/>
</dbReference>
<dbReference type="AlphaFoldDB" id="A0A1H0QFA5"/>
<name>A0A1H0QFA5_9BACT</name>
<evidence type="ECO:0000313" key="2">
    <source>
        <dbReference type="EMBL" id="SDP15368.1"/>
    </source>
</evidence>
<proteinExistence type="predicted"/>
<accession>A0A1H0QFA5</accession>
<dbReference type="InterPro" id="IPR007487">
    <property type="entry name" value="ABC_transpt-TYRBP-like"/>
</dbReference>
<gene>
    <name evidence="2" type="ORF">SAMN05660330_01956</name>
</gene>
<dbReference type="STRING" id="91360.SAMN05660330_01956"/>